<keyword evidence="1" id="KW-0472">Membrane</keyword>
<dbReference type="Proteomes" id="UP000777438">
    <property type="component" value="Unassembled WGS sequence"/>
</dbReference>
<dbReference type="EMBL" id="JAGPYM010000106">
    <property type="protein sequence ID" value="KAH6867373.1"/>
    <property type="molecule type" value="Genomic_DNA"/>
</dbReference>
<proteinExistence type="predicted"/>
<evidence type="ECO:0000313" key="2">
    <source>
        <dbReference type="EMBL" id="KAH6867373.1"/>
    </source>
</evidence>
<dbReference type="AlphaFoldDB" id="A0A9P9AGA8"/>
<evidence type="ECO:0000313" key="3">
    <source>
        <dbReference type="Proteomes" id="UP000777438"/>
    </source>
</evidence>
<keyword evidence="1" id="KW-0812">Transmembrane</keyword>
<feature type="transmembrane region" description="Helical" evidence="1">
    <location>
        <begin position="50"/>
        <end position="69"/>
    </location>
</feature>
<sequence length="71" mass="8824">AYLIKITTKRVFKLGRFNNISQFNTFRLKELKRPQISNYFKREILKSRILIIKFIYNKRFIFLFTYLLLKD</sequence>
<protein>
    <submittedName>
        <fullName evidence="2">Uncharacterized protein</fullName>
    </submittedName>
</protein>
<organism evidence="2 3">
    <name type="scientific">Thelonectria olida</name>
    <dbReference type="NCBI Taxonomy" id="1576542"/>
    <lineage>
        <taxon>Eukaryota</taxon>
        <taxon>Fungi</taxon>
        <taxon>Dikarya</taxon>
        <taxon>Ascomycota</taxon>
        <taxon>Pezizomycotina</taxon>
        <taxon>Sordariomycetes</taxon>
        <taxon>Hypocreomycetidae</taxon>
        <taxon>Hypocreales</taxon>
        <taxon>Nectriaceae</taxon>
        <taxon>Thelonectria</taxon>
    </lineage>
</organism>
<comment type="caution">
    <text evidence="2">The sequence shown here is derived from an EMBL/GenBank/DDBJ whole genome shotgun (WGS) entry which is preliminary data.</text>
</comment>
<gene>
    <name evidence="2" type="ORF">B0T10DRAFT_419907</name>
</gene>
<accession>A0A9P9AGA8</accession>
<name>A0A9P9AGA8_9HYPO</name>
<keyword evidence="1" id="KW-1133">Transmembrane helix</keyword>
<keyword evidence="3" id="KW-1185">Reference proteome</keyword>
<feature type="non-terminal residue" evidence="2">
    <location>
        <position position="1"/>
    </location>
</feature>
<reference evidence="2 3" key="1">
    <citation type="journal article" date="2021" name="Nat. Commun.">
        <title>Genetic determinants of endophytism in the Arabidopsis root mycobiome.</title>
        <authorList>
            <person name="Mesny F."/>
            <person name="Miyauchi S."/>
            <person name="Thiergart T."/>
            <person name="Pickel B."/>
            <person name="Atanasova L."/>
            <person name="Karlsson M."/>
            <person name="Huettel B."/>
            <person name="Barry K.W."/>
            <person name="Haridas S."/>
            <person name="Chen C."/>
            <person name="Bauer D."/>
            <person name="Andreopoulos W."/>
            <person name="Pangilinan J."/>
            <person name="LaButti K."/>
            <person name="Riley R."/>
            <person name="Lipzen A."/>
            <person name="Clum A."/>
            <person name="Drula E."/>
            <person name="Henrissat B."/>
            <person name="Kohler A."/>
            <person name="Grigoriev I.V."/>
            <person name="Martin F.M."/>
            <person name="Hacquard S."/>
        </authorList>
    </citation>
    <scope>NUCLEOTIDE SEQUENCE [LARGE SCALE GENOMIC DNA]</scope>
    <source>
        <strain evidence="2 3">MPI-CAGE-CH-0241</strain>
    </source>
</reference>
<evidence type="ECO:0000256" key="1">
    <source>
        <dbReference type="SAM" id="Phobius"/>
    </source>
</evidence>